<dbReference type="PANTHER" id="PTHR30344">
    <property type="entry name" value="6-PHOSPHOGLUCONOLACTONASE-RELATED"/>
    <property type="match status" value="1"/>
</dbReference>
<organism evidence="2 3">
    <name type="scientific">Phyllachora maydis</name>
    <dbReference type="NCBI Taxonomy" id="1825666"/>
    <lineage>
        <taxon>Eukaryota</taxon>
        <taxon>Fungi</taxon>
        <taxon>Dikarya</taxon>
        <taxon>Ascomycota</taxon>
        <taxon>Pezizomycotina</taxon>
        <taxon>Sordariomycetes</taxon>
        <taxon>Sordariomycetidae</taxon>
        <taxon>Phyllachorales</taxon>
        <taxon>Phyllachoraceae</taxon>
        <taxon>Phyllachora</taxon>
    </lineage>
</organism>
<gene>
    <name evidence="2" type="ORF">P8C59_000786</name>
</gene>
<dbReference type="GO" id="GO:0017057">
    <property type="term" value="F:6-phosphogluconolactonase activity"/>
    <property type="evidence" value="ECO:0007669"/>
    <property type="project" value="TreeGrafter"/>
</dbReference>
<sequence length="417" mass="43478">MLLRSSWAASGAVVLLAVPDALVSATLLYVSSYAGNITTLRLRTGGTGTGAKSTHGSLEAVAWTTGCEPNPSWLTLDGSVLYCADEGLDATNGTLSSFRTSKNGTLVQLDKVDTLSGPVSSVVYGDGGRGLAVAEYSGSSLSSFSKADPAALTLTQTETFRLARPGPQASRQDVPHPHEALLDPTGQFLLVPDLGADLVRVFAVNQTSLGLTASTALVAAPGSGPRHAAFVVSPRDDDDNNNNRTRLYLVSELANTVTGYDVAYHDNNTLGFRQVYISGSHGLNQTVPSGAAAGEIHATPDAKYLILSSRNEASLSLANFDPANSTRLPSDALITFAVDHATGGLTALQTFPAGGMVPRQFSVSRAGDRLGVGLQADGRVVVIDRDVRTGLLTGFAASIPITGNVTCVVFDEREEER</sequence>
<evidence type="ECO:0000256" key="1">
    <source>
        <dbReference type="ARBA" id="ARBA00005564"/>
    </source>
</evidence>
<dbReference type="InterPro" id="IPR011048">
    <property type="entry name" value="Haem_d1_sf"/>
</dbReference>
<dbReference type="Proteomes" id="UP001217918">
    <property type="component" value="Unassembled WGS sequence"/>
</dbReference>
<dbReference type="PANTHER" id="PTHR30344:SF1">
    <property type="entry name" value="6-PHOSPHOGLUCONOLACTONASE"/>
    <property type="match status" value="1"/>
</dbReference>
<name>A0AAD9HX44_9PEZI</name>
<evidence type="ECO:0008006" key="4">
    <source>
        <dbReference type="Google" id="ProtNLM"/>
    </source>
</evidence>
<proteinExistence type="inferred from homology"/>
<dbReference type="InterPro" id="IPR019405">
    <property type="entry name" value="Lactonase_7-beta_prop"/>
</dbReference>
<accession>A0AAD9HX44</accession>
<dbReference type="InterPro" id="IPR015943">
    <property type="entry name" value="WD40/YVTN_repeat-like_dom_sf"/>
</dbReference>
<dbReference type="InterPro" id="IPR050282">
    <property type="entry name" value="Cycloisomerase_2"/>
</dbReference>
<comment type="similarity">
    <text evidence="1">Belongs to the cycloisomerase 2 family.</text>
</comment>
<dbReference type="AlphaFoldDB" id="A0AAD9HX44"/>
<dbReference type="Pfam" id="PF10282">
    <property type="entry name" value="Lactonase"/>
    <property type="match status" value="1"/>
</dbReference>
<protein>
    <recommendedName>
        <fullName evidence="4">6-phosphogluconolactonase</fullName>
    </recommendedName>
</protein>
<comment type="caution">
    <text evidence="2">The sequence shown here is derived from an EMBL/GenBank/DDBJ whole genome shotgun (WGS) entry which is preliminary data.</text>
</comment>
<dbReference type="Gene3D" id="2.130.10.10">
    <property type="entry name" value="YVTN repeat-like/Quinoprotein amine dehydrogenase"/>
    <property type="match status" value="1"/>
</dbReference>
<keyword evidence="3" id="KW-1185">Reference proteome</keyword>
<reference evidence="2" key="1">
    <citation type="journal article" date="2023" name="Mol. Plant Microbe Interact.">
        <title>Elucidating the Obligate Nature and Biological Capacity of an Invasive Fungal Corn Pathogen.</title>
        <authorList>
            <person name="MacCready J.S."/>
            <person name="Roggenkamp E.M."/>
            <person name="Gdanetz K."/>
            <person name="Chilvers M.I."/>
        </authorList>
    </citation>
    <scope>NUCLEOTIDE SEQUENCE</scope>
    <source>
        <strain evidence="2">PM02</strain>
    </source>
</reference>
<dbReference type="SUPFAM" id="SSF51004">
    <property type="entry name" value="C-terminal (heme d1) domain of cytochrome cd1-nitrite reductase"/>
    <property type="match status" value="1"/>
</dbReference>
<evidence type="ECO:0000313" key="3">
    <source>
        <dbReference type="Proteomes" id="UP001217918"/>
    </source>
</evidence>
<dbReference type="EMBL" id="JAQQPM010000001">
    <property type="protein sequence ID" value="KAK2067016.1"/>
    <property type="molecule type" value="Genomic_DNA"/>
</dbReference>
<evidence type="ECO:0000313" key="2">
    <source>
        <dbReference type="EMBL" id="KAK2067016.1"/>
    </source>
</evidence>